<feature type="transmembrane region" description="Helical" evidence="1">
    <location>
        <begin position="32"/>
        <end position="65"/>
    </location>
</feature>
<name>A0A6B1F9M1_9SYNE</name>
<keyword evidence="1" id="KW-0472">Membrane</keyword>
<accession>A0A6B1F9M1</accession>
<protein>
    <submittedName>
        <fullName evidence="2">Uncharacterized protein</fullName>
    </submittedName>
</protein>
<organism evidence="2">
    <name type="scientific">Synechococcus sp. SB0676_bin_10</name>
    <dbReference type="NCBI Taxonomy" id="2604869"/>
    <lineage>
        <taxon>Bacteria</taxon>
        <taxon>Bacillati</taxon>
        <taxon>Cyanobacteriota</taxon>
        <taxon>Cyanophyceae</taxon>
        <taxon>Synechococcales</taxon>
        <taxon>Synechococcaceae</taxon>
        <taxon>Synechococcus</taxon>
    </lineage>
</organism>
<keyword evidence="1" id="KW-1133">Transmembrane helix</keyword>
<evidence type="ECO:0000313" key="2">
    <source>
        <dbReference type="EMBL" id="MYG37633.1"/>
    </source>
</evidence>
<dbReference type="EMBL" id="VYDO01000047">
    <property type="protein sequence ID" value="MYG37633.1"/>
    <property type="molecule type" value="Genomic_DNA"/>
</dbReference>
<dbReference type="AlphaFoldDB" id="A0A6B1F9M1"/>
<gene>
    <name evidence="2" type="ORF">F4162_01140</name>
</gene>
<keyword evidence="1" id="KW-0812">Transmembrane</keyword>
<reference evidence="2" key="1">
    <citation type="submission" date="2019-09" db="EMBL/GenBank/DDBJ databases">
        <title>Characterisation of the sponge microbiome using genome-centric metagenomics.</title>
        <authorList>
            <person name="Engelberts J.P."/>
            <person name="Robbins S.J."/>
            <person name="De Goeij J.M."/>
            <person name="Aranda M."/>
            <person name="Bell S.C."/>
            <person name="Webster N.S."/>
        </authorList>
    </citation>
    <scope>NUCLEOTIDE SEQUENCE</scope>
    <source>
        <strain evidence="2">SB0676_bin_10</strain>
    </source>
</reference>
<proteinExistence type="predicted"/>
<comment type="caution">
    <text evidence="2">The sequence shown here is derived from an EMBL/GenBank/DDBJ whole genome shotgun (WGS) entry which is preliminary data.</text>
</comment>
<evidence type="ECO:0000256" key="1">
    <source>
        <dbReference type="SAM" id="Phobius"/>
    </source>
</evidence>
<sequence>MTDNFDKLIKNYDKRPEVVRKKEATSRVHWRFTWFFLGSLVLTVFTGFWPGGMILLSVLSAWGWYASREWMG</sequence>